<dbReference type="EMBL" id="LT981265">
    <property type="protein sequence ID" value="SPC33662.1"/>
    <property type="molecule type" value="Genomic_DNA"/>
</dbReference>
<accession>A0A2K5APU2</accession>
<keyword evidence="1" id="KW-0456">Lyase</keyword>
<dbReference type="AlphaFoldDB" id="A0A2K5APU2"/>
<dbReference type="KEGG" id="ncv:NCAV_0468"/>
<evidence type="ECO:0000313" key="2">
    <source>
        <dbReference type="Proteomes" id="UP000236248"/>
    </source>
</evidence>
<organism evidence="1 2">
    <name type="scientific">Candidatus Nitrosocaldus cavascurensis</name>
    <dbReference type="NCBI Taxonomy" id="2058097"/>
    <lineage>
        <taxon>Archaea</taxon>
        <taxon>Nitrososphaerota</taxon>
        <taxon>Nitrososphaeria</taxon>
        <taxon>Candidatus Nitrosocaldales</taxon>
        <taxon>Candidatus Nitrosocaldaceae</taxon>
        <taxon>Candidatus Nitrosocaldus</taxon>
    </lineage>
</organism>
<gene>
    <name evidence="1" type="ORF">NCAV_0468</name>
</gene>
<dbReference type="RefSeq" id="WP_103287522.1">
    <property type="nucleotide sequence ID" value="NZ_LT981265.1"/>
</dbReference>
<dbReference type="Gene3D" id="3.40.1410.10">
    <property type="entry name" value="Chorismate lyase-like"/>
    <property type="match status" value="1"/>
</dbReference>
<sequence length="193" mass="21940">MMIKQVSVEVGSGDFGTSMLSALKKLEDAACIKLSRIEKLLLAEVGTVEQLLSILVDAPVSVDVVRQEEVGKVIEREVNIRKAYSDEILLDAKSIINVDVLPDGVVCDIRAKRLGIGSVIMKHRLETFRRIVEIGCYYSNDESKYDKGEDEDEDKERVLRVYRLYSIFYVGTEAFRIREEFRSSVIRRLASFI</sequence>
<keyword evidence="2" id="KW-1185">Reference proteome</keyword>
<reference evidence="2" key="1">
    <citation type="submission" date="2018-01" db="EMBL/GenBank/DDBJ databases">
        <authorList>
            <person name="Kerou L M."/>
        </authorList>
    </citation>
    <scope>NUCLEOTIDE SEQUENCE [LARGE SCALE GENOMIC DNA]</scope>
    <source>
        <strain evidence="2">SCU2</strain>
    </source>
</reference>
<evidence type="ECO:0000313" key="1">
    <source>
        <dbReference type="EMBL" id="SPC33662.1"/>
    </source>
</evidence>
<proteinExistence type="predicted"/>
<dbReference type="GO" id="GO:0008813">
    <property type="term" value="F:chorismate lyase activity"/>
    <property type="evidence" value="ECO:0007669"/>
    <property type="project" value="UniProtKB-EC"/>
</dbReference>
<dbReference type="InterPro" id="IPR002800">
    <property type="entry name" value="Rv2949c-like"/>
</dbReference>
<dbReference type="GeneID" id="41594561"/>
<dbReference type="SUPFAM" id="SSF64288">
    <property type="entry name" value="Chorismate lyase-like"/>
    <property type="match status" value="1"/>
</dbReference>
<name>A0A2K5APU2_9ARCH</name>
<dbReference type="InterPro" id="IPR028978">
    <property type="entry name" value="Chorismate_lyase_/UTRA_dom_sf"/>
</dbReference>
<protein>
    <submittedName>
        <fullName evidence="1">Putative 4-hydroxybenzoate synthetase (Chorismate lyase)</fullName>
        <ecNumber evidence="1">4.1.3.40</ecNumber>
    </submittedName>
</protein>
<dbReference type="EC" id="4.1.3.40" evidence="1"/>
<dbReference type="Proteomes" id="UP000236248">
    <property type="component" value="Chromosome NCAV"/>
</dbReference>
<dbReference type="Pfam" id="PF01947">
    <property type="entry name" value="Rv2949c-like"/>
    <property type="match status" value="1"/>
</dbReference>